<dbReference type="SUPFAM" id="SSF47598">
    <property type="entry name" value="Ribbon-helix-helix"/>
    <property type="match status" value="1"/>
</dbReference>
<evidence type="ECO:0000313" key="2">
    <source>
        <dbReference type="EMBL" id="RHW50072.1"/>
    </source>
</evidence>
<dbReference type="Pfam" id="PF03869">
    <property type="entry name" value="Arc"/>
    <property type="match status" value="1"/>
</dbReference>
<dbReference type="InterPro" id="IPR005569">
    <property type="entry name" value="Arc_DNA-bd_dom"/>
</dbReference>
<dbReference type="Proteomes" id="UP000284109">
    <property type="component" value="Unassembled WGS sequence"/>
</dbReference>
<dbReference type="OrthoDB" id="2141513at2"/>
<feature type="domain" description="Arc-like DNA binding" evidence="1">
    <location>
        <begin position="8"/>
        <end position="42"/>
    </location>
</feature>
<evidence type="ECO:0000313" key="3">
    <source>
        <dbReference type="Proteomes" id="UP000284109"/>
    </source>
</evidence>
<organism evidence="2 3">
    <name type="scientific">Bombilactobacillus bombi</name>
    <dbReference type="NCBI Taxonomy" id="1303590"/>
    <lineage>
        <taxon>Bacteria</taxon>
        <taxon>Bacillati</taxon>
        <taxon>Bacillota</taxon>
        <taxon>Bacilli</taxon>
        <taxon>Lactobacillales</taxon>
        <taxon>Lactobacillaceae</taxon>
        <taxon>Bombilactobacillus</taxon>
    </lineage>
</organism>
<dbReference type="InterPro" id="IPR010985">
    <property type="entry name" value="Ribbon_hlx_hlx"/>
</dbReference>
<reference evidence="2 3" key="1">
    <citation type="submission" date="2018-07" db="EMBL/GenBank/DDBJ databases">
        <title>Genome sequences of six Lactobacillus spp. isolated from bumble bee guts.</title>
        <authorList>
            <person name="Motta E.V.S."/>
            <person name="Moran N.A."/>
        </authorList>
    </citation>
    <scope>NUCLEOTIDE SEQUENCE [LARGE SCALE GENOMIC DNA]</scope>
    <source>
        <strain evidence="2 3">BI-1.1</strain>
    </source>
</reference>
<dbReference type="GO" id="GO:0006355">
    <property type="term" value="P:regulation of DNA-templated transcription"/>
    <property type="evidence" value="ECO:0007669"/>
    <property type="project" value="InterPro"/>
</dbReference>
<protein>
    <recommendedName>
        <fullName evidence="1">Arc-like DNA binding domain-containing protein</fullName>
    </recommendedName>
</protein>
<dbReference type="EMBL" id="QOCR01000004">
    <property type="protein sequence ID" value="RHW50072.1"/>
    <property type="molecule type" value="Genomic_DNA"/>
</dbReference>
<dbReference type="GO" id="GO:0003677">
    <property type="term" value="F:DNA binding"/>
    <property type="evidence" value="ECO:0007669"/>
    <property type="project" value="InterPro"/>
</dbReference>
<sequence>MTSIMTTIRFPNEIYRQLKQVAQSQHTSINQLVVHSVQQALNGANAPSIENQLVINQIVPPEQILSDSGLVKVNGIYYRYLTENNDSIIADTAYVVIAATGNILTIRAIKK</sequence>
<dbReference type="AlphaFoldDB" id="A0A3R6ZXI2"/>
<dbReference type="Gene3D" id="1.10.1220.10">
    <property type="entry name" value="Met repressor-like"/>
    <property type="match status" value="1"/>
</dbReference>
<keyword evidence="3" id="KW-1185">Reference proteome</keyword>
<comment type="caution">
    <text evidence="2">The sequence shown here is derived from an EMBL/GenBank/DDBJ whole genome shotgun (WGS) entry which is preliminary data.</text>
</comment>
<dbReference type="InterPro" id="IPR013321">
    <property type="entry name" value="Arc_rbn_hlx_hlx"/>
</dbReference>
<accession>A0A3R6ZXI2</accession>
<evidence type="ECO:0000259" key="1">
    <source>
        <dbReference type="Pfam" id="PF03869"/>
    </source>
</evidence>
<proteinExistence type="predicted"/>
<dbReference type="RefSeq" id="WP_118902381.1">
    <property type="nucleotide sequence ID" value="NZ_QOCR01000004.1"/>
</dbReference>
<name>A0A3R6ZXI2_9LACO</name>
<gene>
    <name evidence="2" type="ORF">DS831_07895</name>
</gene>